<evidence type="ECO:0000313" key="2">
    <source>
        <dbReference type="EMBL" id="KAF1960734.1"/>
    </source>
</evidence>
<dbReference type="OrthoDB" id="3800215at2759"/>
<accession>A0A6A5U7S3</accession>
<protein>
    <recommendedName>
        <fullName evidence="1">F-box domain-containing protein</fullName>
    </recommendedName>
</protein>
<proteinExistence type="predicted"/>
<dbReference type="CDD" id="cd09917">
    <property type="entry name" value="F-box_SF"/>
    <property type="match status" value="1"/>
</dbReference>
<dbReference type="AlphaFoldDB" id="A0A6A5U7S3"/>
<gene>
    <name evidence="2" type="ORF">CC80DRAFT_590086</name>
</gene>
<sequence length="415" mass="48431">MSLFKTVGNWFSRRLDGPRPRPRPPPPAKMVKELNRRKLLLPPPEMARPDLYLSCEDSPISGFDQLPLEILLAILQKLPLSSVATLALTSRRLLCTINEKTDTFVQLRQPENAFERAKFLMLCDELHPNELICYRCGVFHPRPKSRAVKTFRDDKIKDFKCPNSPRSDSDPVLLFNWRGYRWEVFYGVMRGFRYSANHGDFRRLNMHDHSHEWKSDLKAVCEGGERLLLKERYYCGFNEPGVWLDYMMYQFQCPHIAFHFTRRTFDAILSDAMIQVYRLQPGKDPYGLIHKTHRCIECPTELVISVRTWKDFFFPGVPPETFGNPKFVLCITRYIDVGSCKAPDSLEWRSLTTRYRLPNDPRISPPGVRPAQGGFVRDFSEAPKEVWPTIDVTHREPISVRFERLLSQQYADIIS</sequence>
<dbReference type="InterPro" id="IPR001810">
    <property type="entry name" value="F-box_dom"/>
</dbReference>
<organism evidence="2 3">
    <name type="scientific">Byssothecium circinans</name>
    <dbReference type="NCBI Taxonomy" id="147558"/>
    <lineage>
        <taxon>Eukaryota</taxon>
        <taxon>Fungi</taxon>
        <taxon>Dikarya</taxon>
        <taxon>Ascomycota</taxon>
        <taxon>Pezizomycotina</taxon>
        <taxon>Dothideomycetes</taxon>
        <taxon>Pleosporomycetidae</taxon>
        <taxon>Pleosporales</taxon>
        <taxon>Massarineae</taxon>
        <taxon>Massarinaceae</taxon>
        <taxon>Byssothecium</taxon>
    </lineage>
</organism>
<dbReference type="PROSITE" id="PS50181">
    <property type="entry name" value="FBOX"/>
    <property type="match status" value="1"/>
</dbReference>
<name>A0A6A5U7S3_9PLEO</name>
<dbReference type="Proteomes" id="UP000800035">
    <property type="component" value="Unassembled WGS sequence"/>
</dbReference>
<evidence type="ECO:0000259" key="1">
    <source>
        <dbReference type="PROSITE" id="PS50181"/>
    </source>
</evidence>
<dbReference type="InterPro" id="IPR036047">
    <property type="entry name" value="F-box-like_dom_sf"/>
</dbReference>
<evidence type="ECO:0000313" key="3">
    <source>
        <dbReference type="Proteomes" id="UP000800035"/>
    </source>
</evidence>
<reference evidence="2" key="1">
    <citation type="journal article" date="2020" name="Stud. Mycol.">
        <title>101 Dothideomycetes genomes: a test case for predicting lifestyles and emergence of pathogens.</title>
        <authorList>
            <person name="Haridas S."/>
            <person name="Albert R."/>
            <person name="Binder M."/>
            <person name="Bloem J."/>
            <person name="Labutti K."/>
            <person name="Salamov A."/>
            <person name="Andreopoulos B."/>
            <person name="Baker S."/>
            <person name="Barry K."/>
            <person name="Bills G."/>
            <person name="Bluhm B."/>
            <person name="Cannon C."/>
            <person name="Castanera R."/>
            <person name="Culley D."/>
            <person name="Daum C."/>
            <person name="Ezra D."/>
            <person name="Gonzalez J."/>
            <person name="Henrissat B."/>
            <person name="Kuo A."/>
            <person name="Liang C."/>
            <person name="Lipzen A."/>
            <person name="Lutzoni F."/>
            <person name="Magnuson J."/>
            <person name="Mondo S."/>
            <person name="Nolan M."/>
            <person name="Ohm R."/>
            <person name="Pangilinan J."/>
            <person name="Park H.-J."/>
            <person name="Ramirez L."/>
            <person name="Alfaro M."/>
            <person name="Sun H."/>
            <person name="Tritt A."/>
            <person name="Yoshinaga Y."/>
            <person name="Zwiers L.-H."/>
            <person name="Turgeon B."/>
            <person name="Goodwin S."/>
            <person name="Spatafora J."/>
            <person name="Crous P."/>
            <person name="Grigoriev I."/>
        </authorList>
    </citation>
    <scope>NUCLEOTIDE SEQUENCE</scope>
    <source>
        <strain evidence="2">CBS 675.92</strain>
    </source>
</reference>
<dbReference type="SUPFAM" id="SSF81383">
    <property type="entry name" value="F-box domain"/>
    <property type="match status" value="1"/>
</dbReference>
<keyword evidence="3" id="KW-1185">Reference proteome</keyword>
<feature type="domain" description="F-box" evidence="1">
    <location>
        <begin position="60"/>
        <end position="107"/>
    </location>
</feature>
<dbReference type="Pfam" id="PF12937">
    <property type="entry name" value="F-box-like"/>
    <property type="match status" value="1"/>
</dbReference>
<dbReference type="EMBL" id="ML976982">
    <property type="protein sequence ID" value="KAF1960734.1"/>
    <property type="molecule type" value="Genomic_DNA"/>
</dbReference>